<sequence>MTVKSLLKGMDGLEAPRQTEATMPLNIAAAKIKVRPGTLRTLLANEGKIRPEKRKGVYVPVRYDDAERLATDYADSVAFAGIEPILGVGRKIAMSLRDAGKLPVWIPGGKMGDKHRYIFRRKDIEGWVDGLMGDVVELDAVPEGCIALAETPLKIKVPTEVLVDAIKEGKVTPVGRLRGKPKFGGTIIKRTDAFAIRPEEITRKLSEKRGGARGPYKKRERKEG</sequence>
<dbReference type="EMBL" id="CP016616">
    <property type="protein sequence ID" value="ANY77191.1"/>
    <property type="molecule type" value="Genomic_DNA"/>
</dbReference>
<evidence type="ECO:0000256" key="1">
    <source>
        <dbReference type="SAM" id="MobiDB-lite"/>
    </source>
</evidence>
<name>A0A1B2EB53_9HYPH</name>
<organism evidence="2">
    <name type="scientific">Microvirga ossetica</name>
    <dbReference type="NCBI Taxonomy" id="1882682"/>
    <lineage>
        <taxon>Bacteria</taxon>
        <taxon>Pseudomonadati</taxon>
        <taxon>Pseudomonadota</taxon>
        <taxon>Alphaproteobacteria</taxon>
        <taxon>Hyphomicrobiales</taxon>
        <taxon>Methylobacteriaceae</taxon>
        <taxon>Microvirga</taxon>
    </lineage>
</organism>
<reference evidence="2" key="1">
    <citation type="submission" date="2016-07" db="EMBL/GenBank/DDBJ databases">
        <title>Microvirga ossetica sp. nov. a new species of rhizobia isolated from root nodules of the legume species Vicia alpestris Steven originated from North Ossetia region in the Caucasus.</title>
        <authorList>
            <person name="Safronova V.I."/>
            <person name="Kuznetsova I.G."/>
            <person name="Sazanova A.L."/>
            <person name="Belimov A."/>
            <person name="Andronov E."/>
            <person name="Osledkin Y.S."/>
            <person name="Onishchuk O.P."/>
            <person name="Kurchak O.N."/>
            <person name="Shaposhnikov A.I."/>
            <person name="Willems A."/>
            <person name="Tikhonovich I.A."/>
        </authorList>
    </citation>
    <scope>NUCLEOTIDE SEQUENCE [LARGE SCALE GENOMIC DNA]</scope>
    <source>
        <strain evidence="2">V5/3M</strain>
    </source>
</reference>
<proteinExistence type="predicted"/>
<accession>A0A1B2EB53</accession>
<feature type="compositionally biased region" description="Basic residues" evidence="1">
    <location>
        <begin position="215"/>
        <end position="224"/>
    </location>
</feature>
<protein>
    <submittedName>
        <fullName evidence="2">Uncharacterized protein</fullName>
    </submittedName>
</protein>
<gene>
    <name evidence="2" type="ORF">BB934_02320</name>
</gene>
<feature type="region of interest" description="Disordered" evidence="1">
    <location>
        <begin position="204"/>
        <end position="224"/>
    </location>
</feature>
<dbReference type="KEGG" id="moc:BB934_02320"/>
<evidence type="ECO:0000313" key="2">
    <source>
        <dbReference type="EMBL" id="ANY77191.1"/>
    </source>
</evidence>
<dbReference type="AlphaFoldDB" id="A0A1B2EB53"/>